<feature type="region of interest" description="Disordered" evidence="1">
    <location>
        <begin position="304"/>
        <end position="422"/>
    </location>
</feature>
<protein>
    <submittedName>
        <fullName evidence="2">(apollo) hypothetical protein</fullName>
    </submittedName>
</protein>
<evidence type="ECO:0000313" key="3">
    <source>
        <dbReference type="Proteomes" id="UP000691718"/>
    </source>
</evidence>
<name>A0A8S3WVC4_PARAO</name>
<feature type="compositionally biased region" description="Polar residues" evidence="1">
    <location>
        <begin position="402"/>
        <end position="422"/>
    </location>
</feature>
<comment type="caution">
    <text evidence="2">The sequence shown here is derived from an EMBL/GenBank/DDBJ whole genome shotgun (WGS) entry which is preliminary data.</text>
</comment>
<dbReference type="OrthoDB" id="8193998at2759"/>
<keyword evidence="3" id="KW-1185">Reference proteome</keyword>
<dbReference type="Proteomes" id="UP000691718">
    <property type="component" value="Unassembled WGS sequence"/>
</dbReference>
<proteinExistence type="predicted"/>
<evidence type="ECO:0000313" key="2">
    <source>
        <dbReference type="EMBL" id="CAG4983667.1"/>
    </source>
</evidence>
<sequence>MPKVVKGEEASLAFEFSEPGVSDAPKSTPATPRVTKASIATTAMTEMDLNTLFKFIKPYDGSRETVNSFIINCNNAYELASESQRQILFKYIISQLQGKAEIACSIKEFKDWEQLKDFLKTQFSERKHYAHILTELQESKQNPHDSVNQFALRIETCLSQLLTEISLCNTKAKELPGRVAAMEDLALHHFLMGLHPRISNIVRCRSPKTLNEAINLAISEERIQQSLYKRPPPETRYEQKPKQNFIKSFNSKPTIPQKYSQYPNMNQQSSPNAFCRYCKTAGHDIMACKKREYANNRFRVSSRCRPRLNPKAGTNHSFLISKDHKGNQPQTRVHQSKDHTGNQPQASVHQSKDHMGNQPQARVQYPKDHTGNEPQASVHQSKDHMGNQPQASVQYPKDHKGNQPQASVQPSKTHNSKTPSPTSKIKIYEINLDTTKRLLPHILLDSSVTDIPLSLLVDSGSAICLLKQSSIQGNLKLIKEPIKLKGIDPGDEPTTTEGHFPLKLKLNKTISASHKFHVIKNINLPYDGIIGSDFLTAFGCKIDYTNDTLKIGKLEIKLHFVDPFYIIPPRTETVIECSVCDTDLKEGLITDQHISENLLISNCIVKIKENKRVNLTIANTSEFPVNLNPNLNLKIAPLHSDAVQVNTNHSNTINRTNDVINSLRTDHLNQEESNALIELCSQYSDIFHLPDDKLTYTSALSHQIKTNSETPIHT</sequence>
<reference evidence="2" key="1">
    <citation type="submission" date="2021-04" db="EMBL/GenBank/DDBJ databases">
        <authorList>
            <person name="Tunstrom K."/>
        </authorList>
    </citation>
    <scope>NUCLEOTIDE SEQUENCE</scope>
</reference>
<dbReference type="CDD" id="cd00303">
    <property type="entry name" value="retropepsin_like"/>
    <property type="match status" value="1"/>
</dbReference>
<dbReference type="AlphaFoldDB" id="A0A8S3WVC4"/>
<organism evidence="2 3">
    <name type="scientific">Parnassius apollo</name>
    <name type="common">Apollo butterfly</name>
    <name type="synonym">Papilio apollo</name>
    <dbReference type="NCBI Taxonomy" id="110799"/>
    <lineage>
        <taxon>Eukaryota</taxon>
        <taxon>Metazoa</taxon>
        <taxon>Ecdysozoa</taxon>
        <taxon>Arthropoda</taxon>
        <taxon>Hexapoda</taxon>
        <taxon>Insecta</taxon>
        <taxon>Pterygota</taxon>
        <taxon>Neoptera</taxon>
        <taxon>Endopterygota</taxon>
        <taxon>Lepidoptera</taxon>
        <taxon>Glossata</taxon>
        <taxon>Ditrysia</taxon>
        <taxon>Papilionoidea</taxon>
        <taxon>Papilionidae</taxon>
        <taxon>Parnassiinae</taxon>
        <taxon>Parnassini</taxon>
        <taxon>Parnassius</taxon>
        <taxon>Parnassius</taxon>
    </lineage>
</organism>
<evidence type="ECO:0000256" key="1">
    <source>
        <dbReference type="SAM" id="MobiDB-lite"/>
    </source>
</evidence>
<dbReference type="EMBL" id="CAJQZP010000769">
    <property type="protein sequence ID" value="CAG4983667.1"/>
    <property type="molecule type" value="Genomic_DNA"/>
</dbReference>
<gene>
    <name evidence="2" type="ORF">PAPOLLO_LOCUS10681</name>
</gene>
<accession>A0A8S3WVC4</accession>